<feature type="transmembrane region" description="Helical" evidence="1">
    <location>
        <begin position="35"/>
        <end position="53"/>
    </location>
</feature>
<evidence type="ECO:0000313" key="2">
    <source>
        <dbReference type="EMBL" id="EHR79120.1"/>
    </source>
</evidence>
<dbReference type="OrthoDB" id="102649at2157"/>
<dbReference type="Proteomes" id="UP000015502">
    <property type="component" value="Chromosome"/>
</dbReference>
<protein>
    <submittedName>
        <fullName evidence="2">Uncharacterized protein</fullName>
    </submittedName>
</protein>
<keyword evidence="1" id="KW-0812">Transmembrane</keyword>
<reference evidence="2 3" key="1">
    <citation type="journal article" date="2012" name="J. Bacteriol.">
        <title>Genome sequence of the model hyperthermophilic archaeon Thermococcus litoralis NS-C.</title>
        <authorList>
            <person name="Gardner A.F."/>
            <person name="Kumar S."/>
            <person name="Perler F.B."/>
        </authorList>
    </citation>
    <scope>NUCLEOTIDE SEQUENCE [LARGE SCALE GENOMIC DNA]</scope>
    <source>
        <strain evidence="3">ATCC 51850 / DSM 5473 / JCM 8560 / NS-C</strain>
    </source>
</reference>
<keyword evidence="1" id="KW-1133">Transmembrane helix</keyword>
<feature type="transmembrane region" description="Helical" evidence="1">
    <location>
        <begin position="65"/>
        <end position="85"/>
    </location>
</feature>
<dbReference type="RefSeq" id="WP_004067373.1">
    <property type="nucleotide sequence ID" value="NC_022084.1"/>
</dbReference>
<gene>
    <name evidence="2" type="ORF">OCC_01284</name>
</gene>
<organism evidence="2 3">
    <name type="scientific">Thermococcus litoralis (strain ATCC 51850 / DSM 5473 / JCM 8560 / NS-C)</name>
    <dbReference type="NCBI Taxonomy" id="523849"/>
    <lineage>
        <taxon>Archaea</taxon>
        <taxon>Methanobacteriati</taxon>
        <taxon>Methanobacteriota</taxon>
        <taxon>Thermococci</taxon>
        <taxon>Thermococcales</taxon>
        <taxon>Thermococcaceae</taxon>
        <taxon>Thermococcus</taxon>
    </lineage>
</organism>
<dbReference type="HOGENOM" id="CLU_1444718_0_0_2"/>
<proteinExistence type="predicted"/>
<dbReference type="EMBL" id="CP006670">
    <property type="protein sequence ID" value="EHR79120.1"/>
    <property type="molecule type" value="Genomic_DNA"/>
</dbReference>
<dbReference type="AlphaFoldDB" id="H3ZLQ8"/>
<dbReference type="KEGG" id="tlt:OCC_01284"/>
<keyword evidence="3" id="KW-1185">Reference proteome</keyword>
<evidence type="ECO:0000313" key="3">
    <source>
        <dbReference type="Proteomes" id="UP000015502"/>
    </source>
</evidence>
<keyword evidence="1" id="KW-0472">Membrane</keyword>
<dbReference type="STRING" id="523849.OCC_01284"/>
<name>H3ZLQ8_THELN</name>
<sequence length="168" mass="18903">MIWGIVAVIGGLILGSKAVVLIPLVYLLTRKSKDLGLLAYFFYGIVLVNEVSFSDVISFGSLKGFLLGVVPSLGVLREILVGFEFGKIPKFRSFSDLVRFVGNKSYFYKTMIFLVVVFALIAVIKMRYSYLYTAENQVTILAALTLLFVLFNMKEVKKTVMFELEEKL</sequence>
<evidence type="ECO:0000256" key="1">
    <source>
        <dbReference type="SAM" id="Phobius"/>
    </source>
</evidence>
<feature type="transmembrane region" description="Helical" evidence="1">
    <location>
        <begin position="6"/>
        <end position="28"/>
    </location>
</feature>
<feature type="transmembrane region" description="Helical" evidence="1">
    <location>
        <begin position="130"/>
        <end position="151"/>
    </location>
</feature>
<feature type="transmembrane region" description="Helical" evidence="1">
    <location>
        <begin position="106"/>
        <end position="124"/>
    </location>
</feature>
<dbReference type="GeneID" id="16549382"/>
<accession>H3ZLQ8</accession>
<dbReference type="PaxDb" id="523849-OCC_01284"/>